<dbReference type="EMBL" id="KV417607">
    <property type="protein sequence ID" value="KZP15233.1"/>
    <property type="molecule type" value="Genomic_DNA"/>
</dbReference>
<gene>
    <name evidence="2" type="ORF">FIBSPDRAFT_959041</name>
</gene>
<name>A0A166DZH6_9AGAM</name>
<proteinExistence type="predicted"/>
<evidence type="ECO:0000313" key="3">
    <source>
        <dbReference type="Proteomes" id="UP000076532"/>
    </source>
</evidence>
<dbReference type="AlphaFoldDB" id="A0A166DZH6"/>
<evidence type="ECO:0000313" key="2">
    <source>
        <dbReference type="EMBL" id="KZP15233.1"/>
    </source>
</evidence>
<reference evidence="2 3" key="1">
    <citation type="journal article" date="2016" name="Mol. Biol. Evol.">
        <title>Comparative Genomics of Early-Diverging Mushroom-Forming Fungi Provides Insights into the Origins of Lignocellulose Decay Capabilities.</title>
        <authorList>
            <person name="Nagy L.G."/>
            <person name="Riley R."/>
            <person name="Tritt A."/>
            <person name="Adam C."/>
            <person name="Daum C."/>
            <person name="Floudas D."/>
            <person name="Sun H."/>
            <person name="Yadav J.S."/>
            <person name="Pangilinan J."/>
            <person name="Larsson K.H."/>
            <person name="Matsuura K."/>
            <person name="Barry K."/>
            <person name="Labutti K."/>
            <person name="Kuo R."/>
            <person name="Ohm R.A."/>
            <person name="Bhattacharya S.S."/>
            <person name="Shirouzu T."/>
            <person name="Yoshinaga Y."/>
            <person name="Martin F.M."/>
            <person name="Grigoriev I.V."/>
            <person name="Hibbett D.S."/>
        </authorList>
    </citation>
    <scope>NUCLEOTIDE SEQUENCE [LARGE SCALE GENOMIC DNA]</scope>
    <source>
        <strain evidence="2 3">CBS 109695</strain>
    </source>
</reference>
<organism evidence="2 3">
    <name type="scientific">Athelia psychrophila</name>
    <dbReference type="NCBI Taxonomy" id="1759441"/>
    <lineage>
        <taxon>Eukaryota</taxon>
        <taxon>Fungi</taxon>
        <taxon>Dikarya</taxon>
        <taxon>Basidiomycota</taxon>
        <taxon>Agaricomycotina</taxon>
        <taxon>Agaricomycetes</taxon>
        <taxon>Agaricomycetidae</taxon>
        <taxon>Atheliales</taxon>
        <taxon>Atheliaceae</taxon>
        <taxon>Athelia</taxon>
    </lineage>
</organism>
<feature type="region of interest" description="Disordered" evidence="1">
    <location>
        <begin position="180"/>
        <end position="207"/>
    </location>
</feature>
<protein>
    <submittedName>
        <fullName evidence="2">Uncharacterized protein</fullName>
    </submittedName>
</protein>
<accession>A0A166DZH6</accession>
<keyword evidence="3" id="KW-1185">Reference proteome</keyword>
<feature type="compositionally biased region" description="Basic residues" evidence="1">
    <location>
        <begin position="186"/>
        <end position="195"/>
    </location>
</feature>
<feature type="compositionally biased region" description="Basic and acidic residues" evidence="1">
    <location>
        <begin position="425"/>
        <end position="434"/>
    </location>
</feature>
<feature type="region of interest" description="Disordered" evidence="1">
    <location>
        <begin position="425"/>
        <end position="465"/>
    </location>
</feature>
<evidence type="ECO:0000256" key="1">
    <source>
        <dbReference type="SAM" id="MobiDB-lite"/>
    </source>
</evidence>
<dbReference type="OrthoDB" id="2674399at2759"/>
<dbReference type="Proteomes" id="UP000076532">
    <property type="component" value="Unassembled WGS sequence"/>
</dbReference>
<sequence>MPSDQSTDELIAGIRDPGTRRTAHNAAYVLNMTQQMPEPSREDVRQIRMAQALHDADNGGGYPPPAPGLNTNIPDNSGKIGFYIPQNTTNPDVRSANVLVHFSEGDHPHDVFERICASMNLPPTYDKLGWNLSTARKEANAMRLVTLDDVREIFPVVRAAEKEQAGKKGKAKKTISVEIKNLSSTKPKKQEKRKKTQLDDTPPSMNPYTDKFNLVAGKLQCALHRGQNKFCWVDHNGQHIPLAISDVQLWAKHLHEDPAADETCTMLPNDKHFEELRHTRGPRRSVQPTTTPNSPAIHVHMPEYPRIFVDSLTSNIPVTAASRGVERGQGIDRQYAVYLDSDSDDDDVDTFNLEAILQRLTTRYQDTDFRKYEQVLRSNGINYLNVAAQFPISWYTDPAKTGMTEGEAALFREWVVKEVVKREKTRQKDKENRKLKGKKRVRVSSAEDTEGVENIPPVASCSGGG</sequence>